<feature type="region of interest" description="Disordered" evidence="1">
    <location>
        <begin position="177"/>
        <end position="221"/>
    </location>
</feature>
<dbReference type="OrthoDB" id="7298802at2"/>
<dbReference type="KEGG" id="azz:DEW08_24760"/>
<feature type="compositionally biased region" description="Basic and acidic residues" evidence="1">
    <location>
        <begin position="48"/>
        <end position="68"/>
    </location>
</feature>
<gene>
    <name evidence="2" type="ORF">DEW08_24760</name>
</gene>
<reference evidence="3" key="1">
    <citation type="submission" date="2018-05" db="EMBL/GenBank/DDBJ databases">
        <title>Azospirillum thermophila sp. nov., a novel isolated from hot spring.</title>
        <authorList>
            <person name="Zhao Z."/>
        </authorList>
    </citation>
    <scope>NUCLEOTIDE SEQUENCE [LARGE SCALE GENOMIC DNA]</scope>
    <source>
        <strain evidence="3">CFH 70021</strain>
        <plasmid evidence="3">unnamed1</plasmid>
    </source>
</reference>
<proteinExistence type="predicted"/>
<feature type="region of interest" description="Disordered" evidence="1">
    <location>
        <begin position="1"/>
        <end position="26"/>
    </location>
</feature>
<sequence>MAGQDNTDKDGTPPYDALEREIRDSRARIDGTVGALRQRFAQFSPSHLMEHTMNRKHDASGSRSHDNDLGYDPDVYTTSGRTPMTSGRSSGSSMMEVVRSNPIPLAMVGIGLGWLALSGTGYDRRIAHSSTMHRMRDRAGDAAHHARETFYGAAESVRHTAGSAYDRAAGMVGGGHHDDDAGHHMSAGQIPGSQMSGGQMSGGGRSQSSAGGGLSRMQHSTGRWVGSMSGGFWDMVDDHPLVAGVMGVALGAAVAASLPSTRYENRWVGDYADQATERAKEAAMEALDRGTRVAQAAVSTAREEMSDAVAAVGEAAREEANKPG</sequence>
<name>A0A2S2CXQ4_9PROT</name>
<protein>
    <recommendedName>
        <fullName evidence="4">DUF3618 domain-containing protein</fullName>
    </recommendedName>
</protein>
<dbReference type="Proteomes" id="UP000245629">
    <property type="component" value="Plasmid unnamed1"/>
</dbReference>
<dbReference type="RefSeq" id="WP_109332187.1">
    <property type="nucleotide sequence ID" value="NZ_CP029356.1"/>
</dbReference>
<keyword evidence="2" id="KW-0614">Plasmid</keyword>
<dbReference type="AlphaFoldDB" id="A0A2S2CXQ4"/>
<feature type="compositionally biased region" description="Low complexity" evidence="1">
    <location>
        <begin position="78"/>
        <end position="95"/>
    </location>
</feature>
<organism evidence="2 3">
    <name type="scientific">Azospirillum thermophilum</name>
    <dbReference type="NCBI Taxonomy" id="2202148"/>
    <lineage>
        <taxon>Bacteria</taxon>
        <taxon>Pseudomonadati</taxon>
        <taxon>Pseudomonadota</taxon>
        <taxon>Alphaproteobacteria</taxon>
        <taxon>Rhodospirillales</taxon>
        <taxon>Azospirillaceae</taxon>
        <taxon>Azospirillum</taxon>
    </lineage>
</organism>
<accession>A0A2S2CXQ4</accession>
<evidence type="ECO:0000313" key="3">
    <source>
        <dbReference type="Proteomes" id="UP000245629"/>
    </source>
</evidence>
<evidence type="ECO:0000256" key="1">
    <source>
        <dbReference type="SAM" id="MobiDB-lite"/>
    </source>
</evidence>
<dbReference type="EMBL" id="CP029356">
    <property type="protein sequence ID" value="AWK89190.1"/>
    <property type="molecule type" value="Genomic_DNA"/>
</dbReference>
<geneLocation type="plasmid" evidence="2 3">
    <name>unnamed1</name>
</geneLocation>
<evidence type="ECO:0008006" key="4">
    <source>
        <dbReference type="Google" id="ProtNLM"/>
    </source>
</evidence>
<feature type="compositionally biased region" description="Gly residues" evidence="1">
    <location>
        <begin position="199"/>
        <end position="214"/>
    </location>
</feature>
<evidence type="ECO:0000313" key="2">
    <source>
        <dbReference type="EMBL" id="AWK89190.1"/>
    </source>
</evidence>
<keyword evidence="3" id="KW-1185">Reference proteome</keyword>
<feature type="region of interest" description="Disordered" evidence="1">
    <location>
        <begin position="46"/>
        <end position="95"/>
    </location>
</feature>
<feature type="compositionally biased region" description="Low complexity" evidence="1">
    <location>
        <begin position="184"/>
        <end position="198"/>
    </location>
</feature>